<evidence type="ECO:0000313" key="3">
    <source>
        <dbReference type="EMBL" id="RJT76929.1"/>
    </source>
</evidence>
<dbReference type="EMBL" id="QZVT01000010">
    <property type="protein sequence ID" value="RJT76929.1"/>
    <property type="molecule type" value="Genomic_DNA"/>
</dbReference>
<evidence type="ECO:0008006" key="5">
    <source>
        <dbReference type="Google" id="ProtNLM"/>
    </source>
</evidence>
<feature type="coiled-coil region" evidence="1">
    <location>
        <begin position="47"/>
        <end position="74"/>
    </location>
</feature>
<name>A0A3A5LY69_9MICC</name>
<protein>
    <recommendedName>
        <fullName evidence="5">GAF domain-containing protein</fullName>
    </recommendedName>
</protein>
<feature type="transmembrane region" description="Helical" evidence="2">
    <location>
        <begin position="27"/>
        <end position="45"/>
    </location>
</feature>
<proteinExistence type="predicted"/>
<keyword evidence="2" id="KW-0472">Membrane</keyword>
<evidence type="ECO:0000256" key="2">
    <source>
        <dbReference type="SAM" id="Phobius"/>
    </source>
</evidence>
<keyword evidence="2" id="KW-1133">Transmembrane helix</keyword>
<comment type="caution">
    <text evidence="3">The sequence shown here is derived from an EMBL/GenBank/DDBJ whole genome shotgun (WGS) entry which is preliminary data.</text>
</comment>
<evidence type="ECO:0000313" key="4">
    <source>
        <dbReference type="Proteomes" id="UP000272560"/>
    </source>
</evidence>
<keyword evidence="4" id="KW-1185">Reference proteome</keyword>
<dbReference type="AlphaFoldDB" id="A0A3A5LY69"/>
<keyword evidence="1" id="KW-0175">Coiled coil</keyword>
<evidence type="ECO:0000256" key="1">
    <source>
        <dbReference type="SAM" id="Coils"/>
    </source>
</evidence>
<keyword evidence="2" id="KW-0812">Transmembrane</keyword>
<accession>A0A3A5LY69</accession>
<dbReference type="Proteomes" id="UP000272560">
    <property type="component" value="Unassembled WGS sequence"/>
</dbReference>
<organism evidence="3 4">
    <name type="scientific">Arthrobacter cheniae</name>
    <dbReference type="NCBI Taxonomy" id="1258888"/>
    <lineage>
        <taxon>Bacteria</taxon>
        <taxon>Bacillati</taxon>
        <taxon>Actinomycetota</taxon>
        <taxon>Actinomycetes</taxon>
        <taxon>Micrococcales</taxon>
        <taxon>Micrococcaceae</taxon>
        <taxon>Arthrobacter</taxon>
    </lineage>
</organism>
<reference evidence="3 4" key="1">
    <citation type="submission" date="2018-09" db="EMBL/GenBank/DDBJ databases">
        <title>Novel species of Arthrobacter.</title>
        <authorList>
            <person name="Liu Q."/>
            <person name="Xin Y.-H."/>
        </authorList>
    </citation>
    <scope>NUCLEOTIDE SEQUENCE [LARGE SCALE GENOMIC DNA]</scope>
    <source>
        <strain evidence="3 4">Hz2</strain>
    </source>
</reference>
<gene>
    <name evidence="3" type="ORF">D6T63_15835</name>
</gene>
<sequence length="270" mass="28847">MVAAALAFGGAFWGSLVDDNDSVLRWVLFGVGLVGAITAALVPIVESRQLRSRIKGLETDVARVRRQGQQAEADAKLEGRSEFLVALEAGILPLLEKLGTLVRARRAPTKAVLASDLKGLAFSALKEVIDPSIPRLRANYFKLRFADPGDEMYLQEAGSTATAPRQRFDLTSGTAESDAILEMLAQNKFVFTDDCVENPPVGFDGTRERSYRTFISATASDGVEVDGMLTVDSPVAGSLTGADATLVQLVATIIAISEAIKDGKKDDAED</sequence>